<dbReference type="PROSITE" id="PS00154">
    <property type="entry name" value="ATPASE_E1_E2"/>
    <property type="match status" value="1"/>
</dbReference>
<evidence type="ECO:0000256" key="5">
    <source>
        <dbReference type="ARBA" id="ARBA00022723"/>
    </source>
</evidence>
<dbReference type="InterPro" id="IPR059000">
    <property type="entry name" value="ATPase_P-type_domA"/>
</dbReference>
<feature type="domain" description="Cation-transporting P-type ATPase N-terminal" evidence="13">
    <location>
        <begin position="56"/>
        <end position="120"/>
    </location>
</feature>
<evidence type="ECO:0000313" key="14">
    <source>
        <dbReference type="EMBL" id="ABC35939.1"/>
    </source>
</evidence>
<evidence type="ECO:0000256" key="2">
    <source>
        <dbReference type="ARBA" id="ARBA00008804"/>
    </source>
</evidence>
<accession>Q2T5P2</accession>
<dbReference type="GO" id="GO:0005524">
    <property type="term" value="F:ATP binding"/>
    <property type="evidence" value="ECO:0007669"/>
    <property type="project" value="UniProtKB-KW"/>
</dbReference>
<dbReference type="InterPro" id="IPR023214">
    <property type="entry name" value="HAD_sf"/>
</dbReference>
<keyword evidence="11" id="KW-0472">Membrane</keyword>
<dbReference type="GO" id="GO:0046872">
    <property type="term" value="F:metal ion binding"/>
    <property type="evidence" value="ECO:0007669"/>
    <property type="project" value="UniProtKB-KW"/>
</dbReference>
<dbReference type="HOGENOM" id="CLU_002360_6_4_4"/>
<dbReference type="GO" id="GO:0016887">
    <property type="term" value="F:ATP hydrolysis activity"/>
    <property type="evidence" value="ECO:0007669"/>
    <property type="project" value="InterPro"/>
</dbReference>
<protein>
    <submittedName>
        <fullName evidence="14">Mg2+-importing ATPase, putative</fullName>
    </submittedName>
</protein>
<dbReference type="KEGG" id="bte:BTH_II1311"/>
<dbReference type="SFLD" id="SFLDS00003">
    <property type="entry name" value="Haloacid_Dehalogenase"/>
    <property type="match status" value="1"/>
</dbReference>
<dbReference type="Gene3D" id="1.20.1110.10">
    <property type="entry name" value="Calcium-transporting ATPase, transmembrane domain"/>
    <property type="match status" value="1"/>
</dbReference>
<evidence type="ECO:0000256" key="8">
    <source>
        <dbReference type="ARBA" id="ARBA00022842"/>
    </source>
</evidence>
<dbReference type="InterPro" id="IPR004014">
    <property type="entry name" value="ATPase_P-typ_cation-transptr_N"/>
</dbReference>
<name>Q2T5P2_BURTA</name>
<dbReference type="Gene3D" id="3.40.50.1000">
    <property type="entry name" value="HAD superfamily/HAD-like"/>
    <property type="match status" value="1"/>
</dbReference>
<dbReference type="EMBL" id="CP000085">
    <property type="protein sequence ID" value="ABC35939.1"/>
    <property type="molecule type" value="Genomic_DNA"/>
</dbReference>
<keyword evidence="10" id="KW-1133">Transmembrane helix</keyword>
<evidence type="ECO:0000256" key="12">
    <source>
        <dbReference type="SAM" id="MobiDB-lite"/>
    </source>
</evidence>
<dbReference type="Pfam" id="PF00702">
    <property type="entry name" value="Hydrolase"/>
    <property type="match status" value="1"/>
</dbReference>
<dbReference type="GO" id="GO:0016020">
    <property type="term" value="C:membrane"/>
    <property type="evidence" value="ECO:0007669"/>
    <property type="project" value="UniProtKB-SubCell"/>
</dbReference>
<dbReference type="SFLD" id="SFLDF00027">
    <property type="entry name" value="p-type_atpase"/>
    <property type="match status" value="1"/>
</dbReference>
<evidence type="ECO:0000256" key="4">
    <source>
        <dbReference type="ARBA" id="ARBA00022692"/>
    </source>
</evidence>
<dbReference type="InterPro" id="IPR001757">
    <property type="entry name" value="P_typ_ATPase"/>
</dbReference>
<dbReference type="InterPro" id="IPR008250">
    <property type="entry name" value="ATPase_P-typ_transduc_dom_A_sf"/>
</dbReference>
<keyword evidence="3" id="KW-0597">Phosphoprotein</keyword>
<dbReference type="Pfam" id="PF00690">
    <property type="entry name" value="Cation_ATPase_N"/>
    <property type="match status" value="1"/>
</dbReference>
<dbReference type="PANTHER" id="PTHR42861">
    <property type="entry name" value="CALCIUM-TRANSPORTING ATPASE"/>
    <property type="match status" value="1"/>
</dbReference>
<dbReference type="FunFam" id="3.40.50.1000:FF:000211">
    <property type="entry name" value="Plasma membrane ATPase"/>
    <property type="match status" value="1"/>
</dbReference>
<dbReference type="PRINTS" id="PR00119">
    <property type="entry name" value="CATATPASE"/>
</dbReference>
<evidence type="ECO:0000259" key="13">
    <source>
        <dbReference type="SMART" id="SM00831"/>
    </source>
</evidence>
<feature type="compositionally biased region" description="Basic residues" evidence="12">
    <location>
        <begin position="20"/>
        <end position="32"/>
    </location>
</feature>
<proteinExistence type="inferred from homology"/>
<dbReference type="GO" id="GO:0015662">
    <property type="term" value="F:P-type ion transporter activity"/>
    <property type="evidence" value="ECO:0007669"/>
    <property type="project" value="UniProtKB-ARBA"/>
</dbReference>
<keyword evidence="7" id="KW-0067">ATP-binding</keyword>
<comment type="similarity">
    <text evidence="2">Belongs to the cation transport ATPase (P-type) (TC 3.A.3) family. Type IIIA subfamily.</text>
</comment>
<feature type="region of interest" description="Disordered" evidence="12">
    <location>
        <begin position="1"/>
        <end position="54"/>
    </location>
</feature>
<dbReference type="SUPFAM" id="SSF81665">
    <property type="entry name" value="Calcium ATPase, transmembrane domain M"/>
    <property type="match status" value="1"/>
</dbReference>
<reference evidence="14 15" key="1">
    <citation type="journal article" date="2005" name="BMC Genomics">
        <title>Bacterial genome adaptation to niches: divergence of the potential virulence genes in three Burkholderia species of different survival strategies.</title>
        <authorList>
            <person name="Kim H.S."/>
            <person name="Schell M.A."/>
            <person name="Yu Y."/>
            <person name="Ulrich R.L."/>
            <person name="Sarria S.H."/>
            <person name="Nierman W.C."/>
            <person name="DeShazer D."/>
        </authorList>
    </citation>
    <scope>NUCLEOTIDE SEQUENCE [LARGE SCALE GENOMIC DNA]</scope>
    <source>
        <strain evidence="15">ATCC 700388 / DSM 13276 / CCUG 48851 / CIP 106301 / E264</strain>
    </source>
</reference>
<dbReference type="NCBIfam" id="TIGR01494">
    <property type="entry name" value="ATPase_P-type"/>
    <property type="match status" value="2"/>
</dbReference>
<dbReference type="InterPro" id="IPR023298">
    <property type="entry name" value="ATPase_P-typ_TM_dom_sf"/>
</dbReference>
<keyword evidence="4" id="KW-0812">Transmembrane</keyword>
<dbReference type="InterPro" id="IPR023299">
    <property type="entry name" value="ATPase_P-typ_cyto_dom_N"/>
</dbReference>
<evidence type="ECO:0000313" key="15">
    <source>
        <dbReference type="Proteomes" id="UP000001930"/>
    </source>
</evidence>
<evidence type="ECO:0000256" key="10">
    <source>
        <dbReference type="ARBA" id="ARBA00022989"/>
    </source>
</evidence>
<evidence type="ECO:0000256" key="7">
    <source>
        <dbReference type="ARBA" id="ARBA00022840"/>
    </source>
</evidence>
<dbReference type="AlphaFoldDB" id="Q2T5P2"/>
<evidence type="ECO:0000256" key="1">
    <source>
        <dbReference type="ARBA" id="ARBA00004141"/>
    </source>
</evidence>
<keyword evidence="9" id="KW-1278">Translocase</keyword>
<dbReference type="PRINTS" id="PR00120">
    <property type="entry name" value="HATPASE"/>
</dbReference>
<evidence type="ECO:0000256" key="6">
    <source>
        <dbReference type="ARBA" id="ARBA00022741"/>
    </source>
</evidence>
<dbReference type="SUPFAM" id="SSF81653">
    <property type="entry name" value="Calcium ATPase, transduction domain A"/>
    <property type="match status" value="1"/>
</dbReference>
<organism evidence="14 15">
    <name type="scientific">Burkholderia thailandensis (strain ATCC 700388 / DSM 13276 / CCUG 48851 / CIP 106301 / E264)</name>
    <dbReference type="NCBI Taxonomy" id="271848"/>
    <lineage>
        <taxon>Bacteria</taxon>
        <taxon>Pseudomonadati</taxon>
        <taxon>Pseudomonadota</taxon>
        <taxon>Betaproteobacteria</taxon>
        <taxon>Burkholderiales</taxon>
        <taxon>Burkholderiaceae</taxon>
        <taxon>Burkholderia</taxon>
        <taxon>pseudomallei group</taxon>
    </lineage>
</organism>
<evidence type="ECO:0000256" key="9">
    <source>
        <dbReference type="ARBA" id="ARBA00022967"/>
    </source>
</evidence>
<dbReference type="InterPro" id="IPR044492">
    <property type="entry name" value="P_typ_ATPase_HD_dom"/>
</dbReference>
<evidence type="ECO:0000256" key="11">
    <source>
        <dbReference type="ARBA" id="ARBA00023136"/>
    </source>
</evidence>
<keyword evidence="15" id="KW-1185">Reference proteome</keyword>
<dbReference type="Gene3D" id="2.70.150.10">
    <property type="entry name" value="Calcium-transporting ATPase, cytoplasmic transduction domain A"/>
    <property type="match status" value="1"/>
</dbReference>
<keyword evidence="8" id="KW-0460">Magnesium</keyword>
<dbReference type="InterPro" id="IPR036412">
    <property type="entry name" value="HAD-like_sf"/>
</dbReference>
<dbReference type="SMART" id="SM00831">
    <property type="entry name" value="Cation_ATPase_N"/>
    <property type="match status" value="1"/>
</dbReference>
<gene>
    <name evidence="14" type="ordered locus">BTH_II1311</name>
</gene>
<dbReference type="SUPFAM" id="SSF56784">
    <property type="entry name" value="HAD-like"/>
    <property type="match status" value="1"/>
</dbReference>
<evidence type="ECO:0000256" key="3">
    <source>
        <dbReference type="ARBA" id="ARBA00022553"/>
    </source>
</evidence>
<dbReference type="FunFam" id="2.70.150.10:FF:000042">
    <property type="entry name" value="Plasma membrane ATPase"/>
    <property type="match status" value="1"/>
</dbReference>
<keyword evidence="5" id="KW-0479">Metal-binding</keyword>
<dbReference type="SFLD" id="SFLDG00002">
    <property type="entry name" value="C1.7:_P-type_atpase_like"/>
    <property type="match status" value="1"/>
</dbReference>
<comment type="subcellular location">
    <subcellularLocation>
        <location evidence="1">Membrane</location>
        <topology evidence="1">Multi-pass membrane protein</topology>
    </subcellularLocation>
</comment>
<dbReference type="Gene3D" id="3.40.1110.10">
    <property type="entry name" value="Calcium-transporting ATPase, cytoplasmic domain N"/>
    <property type="match status" value="1"/>
</dbReference>
<dbReference type="Proteomes" id="UP000001930">
    <property type="component" value="Chromosome II"/>
</dbReference>
<dbReference type="SUPFAM" id="SSF81660">
    <property type="entry name" value="Metal cation-transporting ATPase, ATP-binding domain N"/>
    <property type="match status" value="1"/>
</dbReference>
<keyword evidence="6" id="KW-0547">Nucleotide-binding</keyword>
<dbReference type="Pfam" id="PF00122">
    <property type="entry name" value="E1-E2_ATPase"/>
    <property type="match status" value="1"/>
</dbReference>
<sequence length="870" mass="89457">MPALGPPSGRSGAAAVPERGRRRRTRYPRRTRAPLAPRACTRATPCRAPPRPDRGRAAMMDAGDLQGLTSAQAAQRLAQSGPNEVAETRVPLARRIAARFWAPIPWMLEAAIVLQLVVGERLEAAIIGALLIFNVALSLFQETRAAGVLDALKARLAPVATVKRDGRWTRVPAASLVPGDAVRLALGVIVPADVRIASGAVLLDQSMLTGESAPVDAGAGAAAYAGALVRQGAAIAEVTATGARTYFGRTAELVRTAAGDSSEQRAIVAAVRNLAIVNAAIVAALVLYAHAAGMALPHLVALVLTAVLVSIPVALPATFTLAAALGAQRLARGGVLLTRLSALHDAAAVDVLCVDKTGTLTENAMRVDAVRAASPDAGEDDVLACAALASAEGSPDAVDTAIRDAALRRASAAHCSRPLADARVVRFTPFDPTRRIADAYVDVGGARMLRVLKGAPAAVAAAAGVPVDTAAIDALARNGLRVLAVAAGQDGGPVSLVGYVGLGDPPRADSAPLVSKLRAMGVRAVMITGDTAATAAVVARAVGLGARAVGLGARVASRTDASRPPRPSEDVDVYAQVLPEDKFHLVKAFQGDGHVVAMCGDGVNDAPALRQAQAGIAVSSATDVAKKAAAIVLTKPGLDGIVAAIVEGRLAFERLTTYALNALAKKIHLVLFLAAGVVMTGHALLTPMLMALLLVTGDFITMALTTDRVSPSAMPDAWRMRRITLIAVAIGLCQCAFGIAVIAVAYFRYALPIDALRSLAFATLVFDSQAVVYVIRNRRRGRPTRPGALLVGSSLADVALAVALTTSGALMTPLAFPIVAAAFVATIGFAIALALLKAAALGWMARAASRAARKRETTDAPAQRGARRPS</sequence>
<dbReference type="InterPro" id="IPR018303">
    <property type="entry name" value="ATPase_P-typ_P_site"/>
</dbReference>
<feature type="compositionally biased region" description="Low complexity" evidence="12">
    <location>
        <begin position="33"/>
        <end position="46"/>
    </location>
</feature>